<proteinExistence type="predicted"/>
<name>A0ABW5LRD6_9FLAO</name>
<comment type="caution">
    <text evidence="1">The sequence shown here is derived from an EMBL/GenBank/DDBJ whole genome shotgun (WGS) entry which is preliminary data.</text>
</comment>
<dbReference type="Pfam" id="PF06739">
    <property type="entry name" value="SBBP"/>
    <property type="match status" value="4"/>
</dbReference>
<dbReference type="PRINTS" id="PR00313">
    <property type="entry name" value="CABNDNGRPT"/>
</dbReference>
<dbReference type="InterPro" id="IPR010620">
    <property type="entry name" value="SBBP_repeat"/>
</dbReference>
<sequence length="477" mass="51014">MKQLLITLTIFLTFFNSQLHGQKPSPSVIYSTYYGGIGTDDADVLTIDTDGNTYLGCHSSSRYLPGADQFPYKLSGGMDAFVIKLNNKGSKVSYLTKLGGSKWDAIQGLVSDSTGNIYAVGTTYSSDFPVNQSGFQSNFGGKSDAFVVKINPQGKVIWSTLLGGSKDEDGRDIIIGSQGNIHVIGRTASKDFPTSSGALQSKSSGGIDAFICTFNPDGNLLSSTYLGGSGDDIGFSIKSDDLGQLYVAGTTNSIDFPIKNAIQSKHNGSDDVFLAIIDQIGSQISFSSYLGGAGTERLYSIDLDSLGNVFVMGVTNSLNYPTTKGSFQTNFGGARDAFITKLNLQKKEVLYSTYLGGSKDDDPRNLVIDNKGNSFIVGETSSHDFPLVNNIQKNHFPRKQDAFITMLDVHGSFLHFSTLFGGNGTDVFEGVTLGLDGTLTLSGASNSTDFPTTNPIQNVFSGGRFDMIVTRISIFTD</sequence>
<dbReference type="EMBL" id="JBHULH010000003">
    <property type="protein sequence ID" value="MFD2567315.1"/>
    <property type="molecule type" value="Genomic_DNA"/>
</dbReference>
<evidence type="ECO:0000313" key="1">
    <source>
        <dbReference type="EMBL" id="MFD2567315.1"/>
    </source>
</evidence>
<dbReference type="Proteomes" id="UP001597508">
    <property type="component" value="Unassembled WGS sequence"/>
</dbReference>
<reference evidence="2" key="1">
    <citation type="journal article" date="2019" name="Int. J. Syst. Evol. Microbiol.">
        <title>The Global Catalogue of Microorganisms (GCM) 10K type strain sequencing project: providing services to taxonomists for standard genome sequencing and annotation.</title>
        <authorList>
            <consortium name="The Broad Institute Genomics Platform"/>
            <consortium name="The Broad Institute Genome Sequencing Center for Infectious Disease"/>
            <person name="Wu L."/>
            <person name="Ma J."/>
        </authorList>
    </citation>
    <scope>NUCLEOTIDE SEQUENCE [LARGE SCALE GENOMIC DNA]</scope>
    <source>
        <strain evidence="2">KCTC 52127</strain>
    </source>
</reference>
<dbReference type="InterPro" id="IPR011047">
    <property type="entry name" value="Quinoprotein_ADH-like_sf"/>
</dbReference>
<evidence type="ECO:0000313" key="2">
    <source>
        <dbReference type="Proteomes" id="UP001597508"/>
    </source>
</evidence>
<gene>
    <name evidence="1" type="ORF">ACFSRZ_08020</name>
</gene>
<dbReference type="InterPro" id="IPR052918">
    <property type="entry name" value="Motility_Chemotaxis_Reg"/>
</dbReference>
<accession>A0ABW5LRD6</accession>
<dbReference type="PANTHER" id="PTHR35580:SF1">
    <property type="entry name" value="PHYTASE-LIKE DOMAIN-CONTAINING PROTEIN"/>
    <property type="match status" value="1"/>
</dbReference>
<dbReference type="RefSeq" id="WP_379666023.1">
    <property type="nucleotide sequence ID" value="NZ_JBHULH010000003.1"/>
</dbReference>
<dbReference type="SUPFAM" id="SSF50998">
    <property type="entry name" value="Quinoprotein alcohol dehydrogenase-like"/>
    <property type="match status" value="1"/>
</dbReference>
<organism evidence="1 2">
    <name type="scientific">Pseudotenacibaculum haliotis</name>
    <dbReference type="NCBI Taxonomy" id="1862138"/>
    <lineage>
        <taxon>Bacteria</taxon>
        <taxon>Pseudomonadati</taxon>
        <taxon>Bacteroidota</taxon>
        <taxon>Flavobacteriia</taxon>
        <taxon>Flavobacteriales</taxon>
        <taxon>Flavobacteriaceae</taxon>
        <taxon>Pseudotenacibaculum</taxon>
    </lineage>
</organism>
<keyword evidence="2" id="KW-1185">Reference proteome</keyword>
<protein>
    <submittedName>
        <fullName evidence="1">SBBP repeat-containing protein</fullName>
    </submittedName>
</protein>
<dbReference type="PANTHER" id="PTHR35580">
    <property type="entry name" value="CELL SURFACE GLYCOPROTEIN (S-LAYER PROTEIN)-LIKE PROTEIN"/>
    <property type="match status" value="1"/>
</dbReference>